<name>A0A3D8QL18_9HELO</name>
<dbReference type="InterPro" id="IPR029063">
    <property type="entry name" value="SAM-dependent_MTases_sf"/>
</dbReference>
<comment type="caution">
    <text evidence="2">The sequence shown here is derived from an EMBL/GenBank/DDBJ whole genome shotgun (WGS) entry which is preliminary data.</text>
</comment>
<sequence length="304" mass="33172">MASSSQIQQEVVGDGTSHQAPRDPLFPGLDVDSETTSSSNDSDSAIAVMSTSFPKSMAALTIALKKEGLFRAPIKDLPGGLHNVLDFATGTGIWAIEFANEHPSAIVVGTDLSPIQPDFVPANCLFVVDDAEDSWEFSQKFDYIHGRMLVTCFKSHLQVFKSAFSSLRPGGYIELQDLCIPTRCDDKTWDGTAYKHWMGLIMAGAEALGKDWSRVPKYKAFLQEAGFVDVVEEKYDIPIGTWAKGKINKTLGAWCKADTLGVLQGLSLAVLTKGLGMSVEEVEALLVDVRKNINNNHIHLYVTT</sequence>
<proteinExistence type="predicted"/>
<evidence type="ECO:0000313" key="2">
    <source>
        <dbReference type="EMBL" id="RDW62505.1"/>
    </source>
</evidence>
<evidence type="ECO:0000256" key="1">
    <source>
        <dbReference type="SAM" id="MobiDB-lite"/>
    </source>
</evidence>
<feature type="region of interest" description="Disordered" evidence="1">
    <location>
        <begin position="1"/>
        <end position="43"/>
    </location>
</feature>
<dbReference type="PANTHER" id="PTHR43591">
    <property type="entry name" value="METHYLTRANSFERASE"/>
    <property type="match status" value="1"/>
</dbReference>
<dbReference type="SUPFAM" id="SSF53335">
    <property type="entry name" value="S-adenosyl-L-methionine-dependent methyltransferases"/>
    <property type="match status" value="1"/>
</dbReference>
<dbReference type="CDD" id="cd02440">
    <property type="entry name" value="AdoMet_MTases"/>
    <property type="match status" value="1"/>
</dbReference>
<keyword evidence="3" id="KW-1185">Reference proteome</keyword>
<dbReference type="AlphaFoldDB" id="A0A3D8QL18"/>
<dbReference type="Proteomes" id="UP000256328">
    <property type="component" value="Unassembled WGS sequence"/>
</dbReference>
<dbReference type="Gene3D" id="3.40.50.150">
    <property type="entry name" value="Vaccinia Virus protein VP39"/>
    <property type="match status" value="1"/>
</dbReference>
<evidence type="ECO:0000313" key="3">
    <source>
        <dbReference type="Proteomes" id="UP000256328"/>
    </source>
</evidence>
<feature type="compositionally biased region" description="Low complexity" evidence="1">
    <location>
        <begin position="34"/>
        <end position="43"/>
    </location>
</feature>
<dbReference type="EMBL" id="PDLN01000017">
    <property type="protein sequence ID" value="RDW62505.1"/>
    <property type="molecule type" value="Genomic_DNA"/>
</dbReference>
<dbReference type="OrthoDB" id="2013972at2759"/>
<accession>A0A3D8QL18</accession>
<gene>
    <name evidence="2" type="ORF">BP5796_10807</name>
</gene>
<dbReference type="PANTHER" id="PTHR43591:SF102">
    <property type="entry name" value="S-ADENOSYL-L-METHIONINE-DEPENDENT METHYLTRANSFERASE"/>
    <property type="match status" value="1"/>
</dbReference>
<dbReference type="Pfam" id="PF13489">
    <property type="entry name" value="Methyltransf_23"/>
    <property type="match status" value="1"/>
</dbReference>
<dbReference type="GO" id="GO:0008168">
    <property type="term" value="F:methyltransferase activity"/>
    <property type="evidence" value="ECO:0007669"/>
    <property type="project" value="TreeGrafter"/>
</dbReference>
<protein>
    <submittedName>
        <fullName evidence="2">Uncharacterized protein</fullName>
    </submittedName>
</protein>
<organism evidence="2 3">
    <name type="scientific">Coleophoma crateriformis</name>
    <dbReference type="NCBI Taxonomy" id="565419"/>
    <lineage>
        <taxon>Eukaryota</taxon>
        <taxon>Fungi</taxon>
        <taxon>Dikarya</taxon>
        <taxon>Ascomycota</taxon>
        <taxon>Pezizomycotina</taxon>
        <taxon>Leotiomycetes</taxon>
        <taxon>Helotiales</taxon>
        <taxon>Dermateaceae</taxon>
        <taxon>Coleophoma</taxon>
    </lineage>
</organism>
<reference evidence="2 3" key="1">
    <citation type="journal article" date="2018" name="IMA Fungus">
        <title>IMA Genome-F 9: Draft genome sequence of Annulohypoxylon stygium, Aspergillus mulundensis, Berkeleyomyces basicola (syn. Thielaviopsis basicola), Ceratocystis smalleyi, two Cercospora beticola strains, Coleophoma cylindrospora, Fusarium fracticaudum, Phialophora cf. hyalina, and Morchella septimelata.</title>
        <authorList>
            <person name="Wingfield B.D."/>
            <person name="Bills G.F."/>
            <person name="Dong Y."/>
            <person name="Huang W."/>
            <person name="Nel W.J."/>
            <person name="Swalarsk-Parry B.S."/>
            <person name="Vaghefi N."/>
            <person name="Wilken P.M."/>
            <person name="An Z."/>
            <person name="de Beer Z.W."/>
            <person name="De Vos L."/>
            <person name="Chen L."/>
            <person name="Duong T.A."/>
            <person name="Gao Y."/>
            <person name="Hammerbacher A."/>
            <person name="Kikkert J.R."/>
            <person name="Li Y."/>
            <person name="Li H."/>
            <person name="Li K."/>
            <person name="Li Q."/>
            <person name="Liu X."/>
            <person name="Ma X."/>
            <person name="Naidoo K."/>
            <person name="Pethybridge S.J."/>
            <person name="Sun J."/>
            <person name="Steenkamp E.T."/>
            <person name="van der Nest M.A."/>
            <person name="van Wyk S."/>
            <person name="Wingfield M.J."/>
            <person name="Xiong C."/>
            <person name="Yue Q."/>
            <person name="Zhang X."/>
        </authorList>
    </citation>
    <scope>NUCLEOTIDE SEQUENCE [LARGE SCALE GENOMIC DNA]</scope>
    <source>
        <strain evidence="2 3">BP5796</strain>
    </source>
</reference>